<keyword evidence="2" id="KW-1185">Reference proteome</keyword>
<evidence type="ECO:0000313" key="1">
    <source>
        <dbReference type="EMBL" id="CAH8384309.1"/>
    </source>
</evidence>
<dbReference type="PANTHER" id="PTHR34196:SF2">
    <property type="entry name" value="OS02G0697700 PROTEIN"/>
    <property type="match status" value="1"/>
</dbReference>
<gene>
    <name evidence="1" type="ORF">ERUC_LOCUS36792</name>
</gene>
<comment type="caution">
    <text evidence="1">The sequence shown here is derived from an EMBL/GenBank/DDBJ whole genome shotgun (WGS) entry which is preliminary data.</text>
</comment>
<dbReference type="AlphaFoldDB" id="A0ABC8LLB0"/>
<accession>A0ABC8LLB0</accession>
<proteinExistence type="predicted"/>
<reference evidence="1 2" key="1">
    <citation type="submission" date="2022-03" db="EMBL/GenBank/DDBJ databases">
        <authorList>
            <person name="Macdonald S."/>
            <person name="Ahmed S."/>
            <person name="Newling K."/>
        </authorList>
    </citation>
    <scope>NUCLEOTIDE SEQUENCE [LARGE SCALE GENOMIC DNA]</scope>
</reference>
<dbReference type="EMBL" id="CAKOAT010610710">
    <property type="protein sequence ID" value="CAH8384309.1"/>
    <property type="molecule type" value="Genomic_DNA"/>
</dbReference>
<sequence length="61" mass="6539">MDGKGAFPPNTDLAASLNNLAGSTRGIEVTTEFKPVEHPLEPLDNDQSIQCPLSEPSILYV</sequence>
<dbReference type="PANTHER" id="PTHR34196">
    <property type="entry name" value="OS02G0697700 PROTEIN"/>
    <property type="match status" value="1"/>
</dbReference>
<protein>
    <submittedName>
        <fullName evidence="1">Uncharacterized protein</fullName>
    </submittedName>
</protein>
<organism evidence="1 2">
    <name type="scientific">Eruca vesicaria subsp. sativa</name>
    <name type="common">Garden rocket</name>
    <name type="synonym">Eruca sativa</name>
    <dbReference type="NCBI Taxonomy" id="29727"/>
    <lineage>
        <taxon>Eukaryota</taxon>
        <taxon>Viridiplantae</taxon>
        <taxon>Streptophyta</taxon>
        <taxon>Embryophyta</taxon>
        <taxon>Tracheophyta</taxon>
        <taxon>Spermatophyta</taxon>
        <taxon>Magnoliopsida</taxon>
        <taxon>eudicotyledons</taxon>
        <taxon>Gunneridae</taxon>
        <taxon>Pentapetalae</taxon>
        <taxon>rosids</taxon>
        <taxon>malvids</taxon>
        <taxon>Brassicales</taxon>
        <taxon>Brassicaceae</taxon>
        <taxon>Brassiceae</taxon>
        <taxon>Eruca</taxon>
    </lineage>
</organism>
<evidence type="ECO:0000313" key="2">
    <source>
        <dbReference type="Proteomes" id="UP001642260"/>
    </source>
</evidence>
<dbReference type="Proteomes" id="UP001642260">
    <property type="component" value="Unassembled WGS sequence"/>
</dbReference>
<name>A0ABC8LLB0_ERUVS</name>